<gene>
    <name evidence="3" type="ORF">WG78_02225</name>
</gene>
<organism evidence="3 4">
    <name type="scientific">Amantichitinum ursilacus</name>
    <dbReference type="NCBI Taxonomy" id="857265"/>
    <lineage>
        <taxon>Bacteria</taxon>
        <taxon>Pseudomonadati</taxon>
        <taxon>Pseudomonadota</taxon>
        <taxon>Betaproteobacteria</taxon>
        <taxon>Neisseriales</taxon>
        <taxon>Chitinibacteraceae</taxon>
        <taxon>Amantichitinum</taxon>
    </lineage>
</organism>
<evidence type="ECO:0000313" key="3">
    <source>
        <dbReference type="EMBL" id="KPC55436.1"/>
    </source>
</evidence>
<keyword evidence="4" id="KW-1185">Reference proteome</keyword>
<dbReference type="AlphaFoldDB" id="A0A0N1JTZ3"/>
<reference evidence="3 4" key="1">
    <citation type="submission" date="2015-07" db="EMBL/GenBank/DDBJ databases">
        <title>Draft genome sequence of the Amantichitinum ursilacus IGB-41, a new chitin-degrading bacterium.</title>
        <authorList>
            <person name="Kirstahler P."/>
            <person name="Guenther M."/>
            <person name="Grumaz C."/>
            <person name="Rupp S."/>
            <person name="Zibek S."/>
            <person name="Sohn K."/>
        </authorList>
    </citation>
    <scope>NUCLEOTIDE SEQUENCE [LARGE SCALE GENOMIC DNA]</scope>
    <source>
        <strain evidence="3 4">IGB-41</strain>
    </source>
</reference>
<dbReference type="NCBIfam" id="NF003707">
    <property type="entry name" value="PRK05325.1-2"/>
    <property type="match status" value="1"/>
</dbReference>
<dbReference type="PANTHER" id="PTHR30510:SF2">
    <property type="entry name" value="UPF0229 PROTEIN YEAH"/>
    <property type="match status" value="1"/>
</dbReference>
<dbReference type="Pfam" id="PF04285">
    <property type="entry name" value="DUF444"/>
    <property type="match status" value="1"/>
</dbReference>
<dbReference type="InterPro" id="IPR036465">
    <property type="entry name" value="vWFA_dom_sf"/>
</dbReference>
<proteinExistence type="inferred from homology"/>
<dbReference type="SUPFAM" id="SSF53300">
    <property type="entry name" value="vWA-like"/>
    <property type="match status" value="1"/>
</dbReference>
<comment type="similarity">
    <text evidence="1">Belongs to the UPF0229 family.</text>
</comment>
<dbReference type="NCBIfam" id="NF003708">
    <property type="entry name" value="PRK05325.1-3"/>
    <property type="match status" value="1"/>
</dbReference>
<sequence>MHHLIDRRLNGKNKSAVNRERFLKRFKSQIRDAVARSVKDRSITDIERGEKVSIPVRDINEPTLGHAQGGVWERVFPGNKEYLRGDGIDRPDGGGGGQGNGGSGNGGGGEDEFAFELSRDEFLNFFFEDLELPNLIKRQLRETITFKPQRAGYTSDGTPTNIHVLRSLRSALGRRIALTAEPLRELNEAQEDLDQLLETRDEHDPVVKAAMERIHGLKARLGSIPFIDPFDLKYSNRIRVPLPTTKAVMFCVMDVSGSMDENKKDIAKRFFILLYLFLTRVYEKIEVVFIRHHTQAFEVDEEEFFHARDTGGTVVSSALKLTRQIIEARYPSSDWNIYVAQASDGDNWDSDSPQCREIIANQLLPALQYYAYVEITEGEPQNLWYEYEMIAQTHAQFAMRRIKDPSEIWPVFRDLFSKHPEKAAA</sequence>
<dbReference type="RefSeq" id="WP_053936124.1">
    <property type="nucleotide sequence ID" value="NZ_LAQT01000001.1"/>
</dbReference>
<protein>
    <recommendedName>
        <fullName evidence="1">UPF0229 protein WG78_02225</fullName>
    </recommendedName>
</protein>
<dbReference type="STRING" id="857265.WG78_02225"/>
<accession>A0A0N1JTZ3</accession>
<evidence type="ECO:0000256" key="2">
    <source>
        <dbReference type="SAM" id="MobiDB-lite"/>
    </source>
</evidence>
<dbReference type="HAMAP" id="MF_01232">
    <property type="entry name" value="UPF0229"/>
    <property type="match status" value="1"/>
</dbReference>
<dbReference type="PATRIC" id="fig|857265.3.peg.464"/>
<name>A0A0N1JTZ3_9NEIS</name>
<dbReference type="PANTHER" id="PTHR30510">
    <property type="entry name" value="UPF0229 PROTEIN YEAH"/>
    <property type="match status" value="1"/>
</dbReference>
<evidence type="ECO:0000313" key="4">
    <source>
        <dbReference type="Proteomes" id="UP000037939"/>
    </source>
</evidence>
<dbReference type="EMBL" id="LAQT01000001">
    <property type="protein sequence ID" value="KPC55436.1"/>
    <property type="molecule type" value="Genomic_DNA"/>
</dbReference>
<feature type="region of interest" description="Disordered" evidence="2">
    <location>
        <begin position="83"/>
        <end position="111"/>
    </location>
</feature>
<evidence type="ECO:0000256" key="1">
    <source>
        <dbReference type="HAMAP-Rule" id="MF_01232"/>
    </source>
</evidence>
<feature type="compositionally biased region" description="Basic and acidic residues" evidence="2">
    <location>
        <begin position="83"/>
        <end position="92"/>
    </location>
</feature>
<dbReference type="OrthoDB" id="9788289at2"/>
<feature type="compositionally biased region" description="Gly residues" evidence="2">
    <location>
        <begin position="93"/>
        <end position="108"/>
    </location>
</feature>
<dbReference type="InterPro" id="IPR006698">
    <property type="entry name" value="UPF0229"/>
</dbReference>
<comment type="caution">
    <text evidence="3">The sequence shown here is derived from an EMBL/GenBank/DDBJ whole genome shotgun (WGS) entry which is preliminary data.</text>
</comment>
<dbReference type="Proteomes" id="UP000037939">
    <property type="component" value="Unassembled WGS sequence"/>
</dbReference>